<dbReference type="InterPro" id="IPR003594">
    <property type="entry name" value="HATPase_dom"/>
</dbReference>
<keyword evidence="9" id="KW-1133">Transmembrane helix</keyword>
<dbReference type="EMBL" id="CP017717">
    <property type="protein sequence ID" value="AQZ69037.1"/>
    <property type="molecule type" value="Genomic_DNA"/>
</dbReference>
<feature type="transmembrane region" description="Helical" evidence="9">
    <location>
        <begin position="124"/>
        <end position="143"/>
    </location>
</feature>
<dbReference type="GO" id="GO:0005524">
    <property type="term" value="F:ATP binding"/>
    <property type="evidence" value="ECO:0007669"/>
    <property type="project" value="UniProtKB-KW"/>
</dbReference>
<name>A0A1V0AFQ3_9ACTN</name>
<sequence>MASYDDCVQGLLRSLWDEPRPPQAPPRVWRDWALVGLLALAIVLEAVFRTDLQYRPISVTFTALMLPALLWRRTRPLTALAVPVVASAVVQLLTGADPAELGSAAYILILLYALARWGSGREVAAGLVLIVVAVLAGVVAGHIVSGDVAGAFAVVFAGMALGGTFRYRARARMRELDQVKLLEREQLARDLHDTVAHHVSAMAIRAQAGIATAAADPGAAVDALRVIEAEASRTLAEMRTMVRVLRRDELSAPELAPNPHLTDLRQLAGRGRVGPAVDVRIDGDLDGVPASVGAAIYRIAQESVTNARRHARHATRIEVRVAADDTSVRLRVTDDGDSTAGRPMTSAGYGLVGMIERAGLLGGTCEAGPNPGRGWTVTAVLPRTGAS</sequence>
<feature type="domain" description="DUF7134" evidence="12">
    <location>
        <begin position="28"/>
        <end position="158"/>
    </location>
</feature>
<evidence type="ECO:0000256" key="1">
    <source>
        <dbReference type="ARBA" id="ARBA00000085"/>
    </source>
</evidence>
<keyword evidence="9" id="KW-0812">Transmembrane</keyword>
<keyword evidence="5" id="KW-0547">Nucleotide-binding</keyword>
<keyword evidence="9" id="KW-0472">Membrane</keyword>
<gene>
    <name evidence="13" type="ORF">BKM31_53005</name>
</gene>
<evidence type="ECO:0000256" key="9">
    <source>
        <dbReference type="SAM" id="Phobius"/>
    </source>
</evidence>
<evidence type="ECO:0000313" key="14">
    <source>
        <dbReference type="Proteomes" id="UP000190797"/>
    </source>
</evidence>
<dbReference type="GO" id="GO:0046983">
    <property type="term" value="F:protein dimerization activity"/>
    <property type="evidence" value="ECO:0007669"/>
    <property type="project" value="InterPro"/>
</dbReference>
<evidence type="ECO:0000256" key="4">
    <source>
        <dbReference type="ARBA" id="ARBA00022679"/>
    </source>
</evidence>
<organism evidence="13 14">
    <name type="scientific">[Actinomadura] parvosata subsp. kistnae</name>
    <dbReference type="NCBI Taxonomy" id="1909395"/>
    <lineage>
        <taxon>Bacteria</taxon>
        <taxon>Bacillati</taxon>
        <taxon>Actinomycetota</taxon>
        <taxon>Actinomycetes</taxon>
        <taxon>Streptosporangiales</taxon>
        <taxon>Streptosporangiaceae</taxon>
        <taxon>Nonomuraea</taxon>
    </lineage>
</organism>
<keyword evidence="3" id="KW-0597">Phosphoprotein</keyword>
<feature type="transmembrane region" description="Helical" evidence="9">
    <location>
        <begin position="101"/>
        <end position="117"/>
    </location>
</feature>
<evidence type="ECO:0000256" key="8">
    <source>
        <dbReference type="ARBA" id="ARBA00023012"/>
    </source>
</evidence>
<feature type="transmembrane region" description="Helical" evidence="9">
    <location>
        <begin position="77"/>
        <end position="95"/>
    </location>
</feature>
<dbReference type="Pfam" id="PF02518">
    <property type="entry name" value="HATPase_c"/>
    <property type="match status" value="1"/>
</dbReference>
<feature type="transmembrane region" description="Helical" evidence="9">
    <location>
        <begin position="28"/>
        <end position="48"/>
    </location>
</feature>
<evidence type="ECO:0000259" key="11">
    <source>
        <dbReference type="Pfam" id="PF07730"/>
    </source>
</evidence>
<evidence type="ECO:0000259" key="12">
    <source>
        <dbReference type="Pfam" id="PF23539"/>
    </source>
</evidence>
<feature type="transmembrane region" description="Helical" evidence="9">
    <location>
        <begin position="149"/>
        <end position="167"/>
    </location>
</feature>
<dbReference type="AlphaFoldDB" id="A0A1V0AFQ3"/>
<accession>A0A1V0AFQ3</accession>
<dbReference type="Gene3D" id="1.20.5.1930">
    <property type="match status" value="1"/>
</dbReference>
<proteinExistence type="predicted"/>
<dbReference type="InterPro" id="IPR011712">
    <property type="entry name" value="Sig_transdc_His_kin_sub3_dim/P"/>
</dbReference>
<dbReference type="PANTHER" id="PTHR24421:SF10">
    <property type="entry name" value="NITRATE_NITRITE SENSOR PROTEIN NARQ"/>
    <property type="match status" value="1"/>
</dbReference>
<dbReference type="InterPro" id="IPR055558">
    <property type="entry name" value="DUF7134"/>
</dbReference>
<dbReference type="STRING" id="1909395.BKM31_53005"/>
<dbReference type="KEGG" id="noa:BKM31_53005"/>
<evidence type="ECO:0000256" key="3">
    <source>
        <dbReference type="ARBA" id="ARBA00022553"/>
    </source>
</evidence>
<protein>
    <recommendedName>
        <fullName evidence="2">histidine kinase</fullName>
        <ecNumber evidence="2">2.7.13.3</ecNumber>
    </recommendedName>
</protein>
<dbReference type="Proteomes" id="UP000190797">
    <property type="component" value="Chromosome"/>
</dbReference>
<keyword evidence="8" id="KW-0902">Two-component regulatory system</keyword>
<dbReference type="GO" id="GO:0016020">
    <property type="term" value="C:membrane"/>
    <property type="evidence" value="ECO:0007669"/>
    <property type="project" value="InterPro"/>
</dbReference>
<evidence type="ECO:0000256" key="7">
    <source>
        <dbReference type="ARBA" id="ARBA00022840"/>
    </source>
</evidence>
<dbReference type="InterPro" id="IPR036890">
    <property type="entry name" value="HATPase_C_sf"/>
</dbReference>
<comment type="catalytic activity">
    <reaction evidence="1">
        <text>ATP + protein L-histidine = ADP + protein N-phospho-L-histidine.</text>
        <dbReference type="EC" id="2.7.13.3"/>
    </reaction>
</comment>
<dbReference type="GO" id="GO:0000155">
    <property type="term" value="F:phosphorelay sensor kinase activity"/>
    <property type="evidence" value="ECO:0007669"/>
    <property type="project" value="InterPro"/>
</dbReference>
<evidence type="ECO:0000313" key="13">
    <source>
        <dbReference type="EMBL" id="AQZ69037.1"/>
    </source>
</evidence>
<evidence type="ECO:0000256" key="2">
    <source>
        <dbReference type="ARBA" id="ARBA00012438"/>
    </source>
</evidence>
<dbReference type="Pfam" id="PF07730">
    <property type="entry name" value="HisKA_3"/>
    <property type="match status" value="1"/>
</dbReference>
<feature type="domain" description="Histidine kinase/HSP90-like ATPase" evidence="10">
    <location>
        <begin position="295"/>
        <end position="384"/>
    </location>
</feature>
<keyword evidence="7" id="KW-0067">ATP-binding</keyword>
<dbReference type="CDD" id="cd16917">
    <property type="entry name" value="HATPase_UhpB-NarQ-NarX-like"/>
    <property type="match status" value="1"/>
</dbReference>
<evidence type="ECO:0000256" key="6">
    <source>
        <dbReference type="ARBA" id="ARBA00022777"/>
    </source>
</evidence>
<evidence type="ECO:0000259" key="10">
    <source>
        <dbReference type="Pfam" id="PF02518"/>
    </source>
</evidence>
<dbReference type="Gene3D" id="3.30.565.10">
    <property type="entry name" value="Histidine kinase-like ATPase, C-terminal domain"/>
    <property type="match status" value="1"/>
</dbReference>
<dbReference type="SUPFAM" id="SSF55874">
    <property type="entry name" value="ATPase domain of HSP90 chaperone/DNA topoisomerase II/histidine kinase"/>
    <property type="match status" value="1"/>
</dbReference>
<keyword evidence="6 13" id="KW-0418">Kinase</keyword>
<keyword evidence="14" id="KW-1185">Reference proteome</keyword>
<keyword evidence="4" id="KW-0808">Transferase</keyword>
<feature type="domain" description="Signal transduction histidine kinase subgroup 3 dimerisation and phosphoacceptor" evidence="11">
    <location>
        <begin position="183"/>
        <end position="249"/>
    </location>
</feature>
<reference evidence="14" key="1">
    <citation type="journal article" date="2017" name="Med. Chem. Commun.">
        <title>Nonomuraea sp. ATCC 55076 harbours the largest actinomycete chromosome to date and the kistamicin biosynthetic gene cluster.</title>
        <authorList>
            <person name="Nazari B."/>
            <person name="Forneris C.C."/>
            <person name="Gibson M.I."/>
            <person name="Moon K."/>
            <person name="Schramma K.R."/>
            <person name="Seyedsayamdost M.R."/>
        </authorList>
    </citation>
    <scope>NUCLEOTIDE SEQUENCE [LARGE SCALE GENOMIC DNA]</scope>
    <source>
        <strain evidence="14">ATCC 55076</strain>
    </source>
</reference>
<evidence type="ECO:0000256" key="5">
    <source>
        <dbReference type="ARBA" id="ARBA00022741"/>
    </source>
</evidence>
<dbReference type="EC" id="2.7.13.3" evidence="2"/>
<dbReference type="PANTHER" id="PTHR24421">
    <property type="entry name" value="NITRATE/NITRITE SENSOR PROTEIN NARX-RELATED"/>
    <property type="match status" value="1"/>
</dbReference>
<dbReference type="Pfam" id="PF23539">
    <property type="entry name" value="DUF7134"/>
    <property type="match status" value="1"/>
</dbReference>
<dbReference type="InterPro" id="IPR050482">
    <property type="entry name" value="Sensor_HK_TwoCompSys"/>
</dbReference>